<dbReference type="Proteomes" id="UP000184522">
    <property type="component" value="Unassembled WGS sequence"/>
</dbReference>
<dbReference type="STRING" id="1089305.SAMN05444148_2422"/>
<keyword evidence="2" id="KW-1185">Reference proteome</keyword>
<protein>
    <submittedName>
        <fullName evidence="1">Uncharacterized protein</fullName>
    </submittedName>
</protein>
<evidence type="ECO:0000313" key="1">
    <source>
        <dbReference type="EMBL" id="SHH60136.1"/>
    </source>
</evidence>
<gene>
    <name evidence="1" type="ORF">SAMN05444148_2422</name>
</gene>
<dbReference type="OrthoDB" id="1187902at2"/>
<organism evidence="1 2">
    <name type="scientific">Winogradskyella jejuensis</name>
    <dbReference type="NCBI Taxonomy" id="1089305"/>
    <lineage>
        <taxon>Bacteria</taxon>
        <taxon>Pseudomonadati</taxon>
        <taxon>Bacteroidota</taxon>
        <taxon>Flavobacteriia</taxon>
        <taxon>Flavobacteriales</taxon>
        <taxon>Flavobacteriaceae</taxon>
        <taxon>Winogradskyella</taxon>
    </lineage>
</organism>
<name>A0A1M5UBA6_9FLAO</name>
<dbReference type="PROSITE" id="PS51257">
    <property type="entry name" value="PROKAR_LIPOPROTEIN"/>
    <property type="match status" value="1"/>
</dbReference>
<accession>A0A1M5UBA6</accession>
<sequence length="867" mass="99133">MKYIYVLLTVIFLCSCKENKTSIPQPEKPTDTSVAAVAEERPEIDIVDAVISQLSLNTDKSVYEYNIKEQSPLNADETLVILAEIEGENAKYDDMAFTSHIIIANTTTKTVLNYFTQTSSGNGWVSDAIMLTNISINTEPYTLNATDTAFGLTISHRSGSQPNPYNEKHLSLYTKKDSTLQKILDYYPIYERGGEVNVNACFAEYITMDKQLMVSDDKTNGFNDIIVKQTNSKTTYQEDENGDCNPIEELISVEDYYLKYDGELYTETYQKATTIENDSINFQMKIRDLEFKNLPLKEATNFDSFIDPDDYKRVDAKTFKIDQIYPDYTEGDYGHNAIAAHRLNISETFYTLLITVKKGDSEMETLLINYRLDGSLIDYKVVSYDEIAEGWSRRVSRISKHTITTNYITWFDDKEIQQIEYTINNNGKIIEEHSEYLHKTIPNYHVINSVLEHFDIKWIQLKTNLITSKTLAESPEETVIVLPRVTDEEEGYLQLKVDIVVADNDSENNNRKYIKSKEPMALTSDAVQLRQLKIGDTTYAISEDSKAYGIKAQYSTSSQIVVYENETLSLFVRDNETLKTILNQYDVKLYTGEWVNECTGETISEKKTLQLSNQKTKGFFDISVKNEMTTTQSSFKNENTTNSDCDMQESEVYKYSTLKFENENYIEYKDADSTAFGVNYFRFQPQKIIQPNIPNFHVDNSYQLGASKIVTGHYKPVDGQIVAPDTESDWGDRLLVIDANNEIIFKSVGVGDAYGFEPHFYKNNTNDKTIIICQLSFEYPFGGEAFLFDNGTTRYMGTLNIEGYDIEQSGEKYLTEIVKINERDTIIAFTFKADSLVLNPGGKDQIIIKNDNVKYVYKASKLSLERN</sequence>
<proteinExistence type="predicted"/>
<dbReference type="EMBL" id="FQWS01000002">
    <property type="protein sequence ID" value="SHH60136.1"/>
    <property type="molecule type" value="Genomic_DNA"/>
</dbReference>
<evidence type="ECO:0000313" key="2">
    <source>
        <dbReference type="Proteomes" id="UP000184522"/>
    </source>
</evidence>
<reference evidence="2" key="1">
    <citation type="submission" date="2016-11" db="EMBL/GenBank/DDBJ databases">
        <authorList>
            <person name="Varghese N."/>
            <person name="Submissions S."/>
        </authorList>
    </citation>
    <scope>NUCLEOTIDE SEQUENCE [LARGE SCALE GENOMIC DNA]</scope>
    <source>
        <strain evidence="2">DSM 25330</strain>
    </source>
</reference>
<dbReference type="AlphaFoldDB" id="A0A1M5UBA6"/>
<dbReference type="RefSeq" id="WP_073086777.1">
    <property type="nucleotide sequence ID" value="NZ_FQWS01000002.1"/>
</dbReference>